<dbReference type="AlphaFoldDB" id="C5L3Q6"/>
<evidence type="ECO:0000313" key="1">
    <source>
        <dbReference type="EMBL" id="EER08635.1"/>
    </source>
</evidence>
<name>C5L3Q6_PERM5</name>
<dbReference type="InParanoid" id="C5L3Q6"/>
<reference evidence="1 2" key="1">
    <citation type="submission" date="2008-07" db="EMBL/GenBank/DDBJ databases">
        <authorList>
            <person name="El-Sayed N."/>
            <person name="Caler E."/>
            <person name="Inman J."/>
            <person name="Amedeo P."/>
            <person name="Hass B."/>
            <person name="Wortman J."/>
        </authorList>
    </citation>
    <scope>NUCLEOTIDE SEQUENCE [LARGE SCALE GENOMIC DNA]</scope>
    <source>
        <strain evidence="2">ATCC 50983 / TXsc</strain>
    </source>
</reference>
<organism evidence="2">
    <name type="scientific">Perkinsus marinus (strain ATCC 50983 / TXsc)</name>
    <dbReference type="NCBI Taxonomy" id="423536"/>
    <lineage>
        <taxon>Eukaryota</taxon>
        <taxon>Sar</taxon>
        <taxon>Alveolata</taxon>
        <taxon>Perkinsozoa</taxon>
        <taxon>Perkinsea</taxon>
        <taxon>Perkinsida</taxon>
        <taxon>Perkinsidae</taxon>
        <taxon>Perkinsus</taxon>
    </lineage>
</organism>
<sequence>MRQEDSELTNPTPVESPGATALLRQQRVAIRCRWIWSWPGSLYDALQLRKGEEK</sequence>
<accession>C5L3Q6</accession>
<protein>
    <submittedName>
        <fullName evidence="1">Uncharacterized protein</fullName>
    </submittedName>
</protein>
<dbReference type="RefSeq" id="XP_002776819.1">
    <property type="nucleotide sequence ID" value="XM_002776773.1"/>
</dbReference>
<evidence type="ECO:0000313" key="2">
    <source>
        <dbReference type="Proteomes" id="UP000007800"/>
    </source>
</evidence>
<dbReference type="GeneID" id="9042473"/>
<keyword evidence="2" id="KW-1185">Reference proteome</keyword>
<dbReference type="Proteomes" id="UP000007800">
    <property type="component" value="Unassembled WGS sequence"/>
</dbReference>
<proteinExistence type="predicted"/>
<dbReference type="EMBL" id="GG678922">
    <property type="protein sequence ID" value="EER08635.1"/>
    <property type="molecule type" value="Genomic_DNA"/>
</dbReference>
<gene>
    <name evidence="1" type="ORF">Pmar_PMAR017690</name>
</gene>